<dbReference type="Proteomes" id="UP000537718">
    <property type="component" value="Unassembled WGS sequence"/>
</dbReference>
<accession>A0A7W8YZ09</accession>
<protein>
    <submittedName>
        <fullName evidence="1">Uncharacterized protein</fullName>
    </submittedName>
</protein>
<reference evidence="1 2" key="1">
    <citation type="submission" date="2020-08" db="EMBL/GenBank/DDBJ databases">
        <title>Genomic Encyclopedia of Type Strains, Phase IV (KMG-V): Genome sequencing to study the core and pangenomes of soil and plant-associated prokaryotes.</title>
        <authorList>
            <person name="Whitman W."/>
        </authorList>
    </citation>
    <scope>NUCLEOTIDE SEQUENCE [LARGE SCALE GENOMIC DNA]</scope>
    <source>
        <strain evidence="1 2">MP7CTX6</strain>
    </source>
</reference>
<comment type="caution">
    <text evidence="1">The sequence shown here is derived from an EMBL/GenBank/DDBJ whole genome shotgun (WGS) entry which is preliminary data.</text>
</comment>
<evidence type="ECO:0000313" key="1">
    <source>
        <dbReference type="EMBL" id="MBB5624133.1"/>
    </source>
</evidence>
<name>A0A7W8YZ09_9SPHI</name>
<evidence type="ECO:0000313" key="2">
    <source>
        <dbReference type="Proteomes" id="UP000537718"/>
    </source>
</evidence>
<dbReference type="EMBL" id="JACHCF010000018">
    <property type="protein sequence ID" value="MBB5624133.1"/>
    <property type="molecule type" value="Genomic_DNA"/>
</dbReference>
<organism evidence="1 2">
    <name type="scientific">Pedobacter cryoconitis</name>
    <dbReference type="NCBI Taxonomy" id="188932"/>
    <lineage>
        <taxon>Bacteria</taxon>
        <taxon>Pseudomonadati</taxon>
        <taxon>Bacteroidota</taxon>
        <taxon>Sphingobacteriia</taxon>
        <taxon>Sphingobacteriales</taxon>
        <taxon>Sphingobacteriaceae</taxon>
        <taxon>Pedobacter</taxon>
    </lineage>
</organism>
<gene>
    <name evidence="1" type="ORF">HDE69_005230</name>
</gene>
<proteinExistence type="predicted"/>
<dbReference type="AlphaFoldDB" id="A0A7W8YZ09"/>
<sequence length="32" mass="3764">MYVKSRRNYGKIANEIKLFLTNVKLIILDIVP</sequence>